<sequence>MEKYLAQHPLERILKNFRGLYSCYFTTPCDTVFALPKDSETHLDPIRNLIENFTNYIRRAPLLPDNTSNIESRLIKLSYRIESTTFDLSPFEPLASLIQSNATDIEVWKSLLRLLDTLESILAFQEEKEEKEKNIVAESVFRRAATTQASKDLKLEELKELLRRELHGSVFINVQGFWKKYFTNETWEKNCIDLAKDFVKRSGKEDSKFPAHPKDKLVYNWMKTVEIKIFDQSCKYYDVSTPASSSKTEVEVRFPNKSQFNAANAHEFDGGQTIRQVDYFIKRQGLPTSDRHHWRDVLVVGEFTESKTNVFMDKFLQLSVLMCELFFAQPLRRFAHAFHLFDKSLLL</sequence>
<dbReference type="Pfam" id="PF17667">
    <property type="entry name" value="Pkinase_fungal"/>
    <property type="match status" value="1"/>
</dbReference>
<evidence type="ECO:0000259" key="1">
    <source>
        <dbReference type="Pfam" id="PF17667"/>
    </source>
</evidence>
<feature type="domain" description="Fungal-type protein kinase" evidence="1">
    <location>
        <begin position="279"/>
        <end position="345"/>
    </location>
</feature>
<dbReference type="PANTHER" id="PTHR38248">
    <property type="entry name" value="FUNK1 6"/>
    <property type="match status" value="1"/>
</dbReference>
<accession>A0A9X9QBF4</accession>
<dbReference type="InterPro" id="IPR040976">
    <property type="entry name" value="Pkinase_fungal"/>
</dbReference>
<proteinExistence type="predicted"/>
<dbReference type="PANTHER" id="PTHR38248:SF2">
    <property type="entry name" value="FUNK1 11"/>
    <property type="match status" value="1"/>
</dbReference>
<evidence type="ECO:0000313" key="3">
    <source>
        <dbReference type="Proteomes" id="UP000324639"/>
    </source>
</evidence>
<dbReference type="Proteomes" id="UP000324639">
    <property type="component" value="Chromosome Bgt_-05"/>
</dbReference>
<dbReference type="AlphaFoldDB" id="A0A9X9QBF4"/>
<evidence type="ECO:0000313" key="2">
    <source>
        <dbReference type="EMBL" id="VDB83535.1"/>
    </source>
</evidence>
<gene>
    <name evidence="2" type="ORF">BGT96224V316_LOCUS2732</name>
</gene>
<organism evidence="2 3">
    <name type="scientific">Blumeria graminis f. sp. tritici</name>
    <dbReference type="NCBI Taxonomy" id="62690"/>
    <lineage>
        <taxon>Eukaryota</taxon>
        <taxon>Fungi</taxon>
        <taxon>Dikarya</taxon>
        <taxon>Ascomycota</taxon>
        <taxon>Pezizomycotina</taxon>
        <taxon>Leotiomycetes</taxon>
        <taxon>Erysiphales</taxon>
        <taxon>Erysiphaceae</taxon>
        <taxon>Blumeria</taxon>
    </lineage>
</organism>
<dbReference type="EMBL" id="LR026988">
    <property type="protein sequence ID" value="VDB83535.1"/>
    <property type="molecule type" value="Genomic_DNA"/>
</dbReference>
<protein>
    <submittedName>
        <fullName evidence="2">Bgt-51805</fullName>
    </submittedName>
</protein>
<reference evidence="2 3" key="1">
    <citation type="submission" date="2018-08" db="EMBL/GenBank/DDBJ databases">
        <authorList>
            <person name="Muller C M."/>
        </authorList>
    </citation>
    <scope>NUCLEOTIDE SEQUENCE [LARGE SCALE GENOMIC DNA]</scope>
</reference>
<name>A0A9X9QBF4_BLUGR</name>
<keyword evidence="3" id="KW-1185">Reference proteome</keyword>